<sequence>MLIMERKKLFRNLGKQKLYFGMYLDDDGIVREGYSIDDSELEGDYNINGLFRVWNSLTGDRLNEDDDAIDRSYFDDIVIEFLSTNHVLHGFEGYSWNEIGEICLKTLDKVDLLGAVGRMLLENKKLFPGSLNTIGYWLEGNVNAYGAMARSSLVGNDDEGTIRDWIVEEERERMRELFSKNKNKYLIVIENSFIRDTQIASNKYIEDVFNDKCIDGGTYNWYDTHDGDLSIGIYESFSLEIALEKASERWGIDIRALKGYELK</sequence>
<dbReference type="EMBL" id="JANGAC010000016">
    <property type="protein sequence ID" value="MCQ4924923.1"/>
    <property type="molecule type" value="Genomic_DNA"/>
</dbReference>
<name>A0ABT1SEL0_9FIRM</name>
<keyword evidence="2" id="KW-1185">Reference proteome</keyword>
<protein>
    <submittedName>
        <fullName evidence="1">Uncharacterized protein</fullName>
    </submittedName>
</protein>
<comment type="caution">
    <text evidence="1">The sequence shown here is derived from an EMBL/GenBank/DDBJ whole genome shotgun (WGS) entry which is preliminary data.</text>
</comment>
<dbReference type="Proteomes" id="UP001524478">
    <property type="component" value="Unassembled WGS sequence"/>
</dbReference>
<evidence type="ECO:0000313" key="2">
    <source>
        <dbReference type="Proteomes" id="UP001524478"/>
    </source>
</evidence>
<reference evidence="1 2" key="1">
    <citation type="submission" date="2022-06" db="EMBL/GenBank/DDBJ databases">
        <title>Isolation of gut microbiota from human fecal samples.</title>
        <authorList>
            <person name="Pamer E.G."/>
            <person name="Barat B."/>
            <person name="Waligurski E."/>
            <person name="Medina S."/>
            <person name="Paddock L."/>
            <person name="Mostad J."/>
        </authorList>
    </citation>
    <scope>NUCLEOTIDE SEQUENCE [LARGE SCALE GENOMIC DNA]</scope>
    <source>
        <strain evidence="1 2">DFI.7.95</strain>
    </source>
</reference>
<dbReference type="RefSeq" id="WP_256312514.1">
    <property type="nucleotide sequence ID" value="NZ_JANGAC010000016.1"/>
</dbReference>
<organism evidence="1 2">
    <name type="scientific">Tissierella carlieri</name>
    <dbReference type="NCBI Taxonomy" id="689904"/>
    <lineage>
        <taxon>Bacteria</taxon>
        <taxon>Bacillati</taxon>
        <taxon>Bacillota</taxon>
        <taxon>Tissierellia</taxon>
        <taxon>Tissierellales</taxon>
        <taxon>Tissierellaceae</taxon>
        <taxon>Tissierella</taxon>
    </lineage>
</organism>
<accession>A0ABT1SEL0</accession>
<gene>
    <name evidence="1" type="ORF">NE686_17610</name>
</gene>
<evidence type="ECO:0000313" key="1">
    <source>
        <dbReference type="EMBL" id="MCQ4924923.1"/>
    </source>
</evidence>
<proteinExistence type="predicted"/>